<dbReference type="KEGG" id="atr:18427441"/>
<dbReference type="eggNOG" id="ENOG502S12Y">
    <property type="taxonomic scope" value="Eukaryota"/>
</dbReference>
<evidence type="ECO:0000313" key="5">
    <source>
        <dbReference type="EMBL" id="ERM99407.1"/>
    </source>
</evidence>
<accession>W1NUX6</accession>
<dbReference type="STRING" id="13333.W1NUX6"/>
<dbReference type="InterPro" id="IPR040390">
    <property type="entry name" value="TIFY/JAZ"/>
</dbReference>
<feature type="region of interest" description="Disordered" evidence="3">
    <location>
        <begin position="118"/>
        <end position="147"/>
    </location>
</feature>
<dbReference type="InterPro" id="IPR018467">
    <property type="entry name" value="CCT_CS"/>
</dbReference>
<comment type="domain">
    <text evidence="2">The jas domain is required for interaction with COI1.</text>
</comment>
<evidence type="ECO:0000256" key="1">
    <source>
        <dbReference type="ARBA" id="ARBA00008614"/>
    </source>
</evidence>
<feature type="domain" description="Tify" evidence="4">
    <location>
        <begin position="71"/>
        <end position="106"/>
    </location>
</feature>
<comment type="subcellular location">
    <subcellularLocation>
        <location evidence="2">Nucleus</location>
    </subcellularLocation>
</comment>
<dbReference type="GO" id="GO:0005634">
    <property type="term" value="C:nucleus"/>
    <property type="evidence" value="ECO:0000318"/>
    <property type="project" value="GO_Central"/>
</dbReference>
<dbReference type="InterPro" id="IPR010399">
    <property type="entry name" value="Tify_dom"/>
</dbReference>
<evidence type="ECO:0000256" key="3">
    <source>
        <dbReference type="SAM" id="MobiDB-lite"/>
    </source>
</evidence>
<sequence length="241" mass="25684">MSRSVAMDLLGGAEKQEENEEAAGICNAGAGKRSDSGDREKEIREALARLALFLKQSQDGDAQGTRSTTMNAKPPAQLTIFYNGSVNVFDDIPPEKAQAIMLFAAAGAASAKTPSMLKSANVSSSSPPALTRTPSFHSTTSAAPQPQIVPAKLQSELPIARKHSLQRFFEKRRDRLTSRSPYPSPSASKAGSAGSQAEEAMEVMDNEKEKMSNTHPLSPHVGCSYEAQHTSPSPIPPTNFA</sequence>
<dbReference type="EMBL" id="KI395019">
    <property type="protein sequence ID" value="ERM99407.1"/>
    <property type="molecule type" value="Genomic_DNA"/>
</dbReference>
<dbReference type="Proteomes" id="UP000017836">
    <property type="component" value="Unassembled WGS sequence"/>
</dbReference>
<dbReference type="Gramene" id="ERM99407">
    <property type="protein sequence ID" value="ERM99407"/>
    <property type="gene ID" value="AMTR_s00131p00047750"/>
</dbReference>
<dbReference type="GO" id="GO:0031347">
    <property type="term" value="P:regulation of defense response"/>
    <property type="evidence" value="ECO:0000318"/>
    <property type="project" value="GO_Central"/>
</dbReference>
<evidence type="ECO:0000259" key="4">
    <source>
        <dbReference type="PROSITE" id="PS51320"/>
    </source>
</evidence>
<evidence type="ECO:0000256" key="2">
    <source>
        <dbReference type="RuleBase" id="RU369065"/>
    </source>
</evidence>
<dbReference type="OrthoDB" id="649989at2759"/>
<organism evidence="5 6">
    <name type="scientific">Amborella trichopoda</name>
    <dbReference type="NCBI Taxonomy" id="13333"/>
    <lineage>
        <taxon>Eukaryota</taxon>
        <taxon>Viridiplantae</taxon>
        <taxon>Streptophyta</taxon>
        <taxon>Embryophyta</taxon>
        <taxon>Tracheophyta</taxon>
        <taxon>Spermatophyta</taxon>
        <taxon>Magnoliopsida</taxon>
        <taxon>Amborellales</taxon>
        <taxon>Amborellaceae</taxon>
        <taxon>Amborella</taxon>
    </lineage>
</organism>
<dbReference type="GO" id="GO:0009611">
    <property type="term" value="P:response to wounding"/>
    <property type="evidence" value="ECO:0000318"/>
    <property type="project" value="GO_Central"/>
</dbReference>
<keyword evidence="6" id="KW-1185">Reference proteome</keyword>
<feature type="compositionally biased region" description="Polar residues" evidence="3">
    <location>
        <begin position="118"/>
        <end position="144"/>
    </location>
</feature>
<dbReference type="GO" id="GO:2000022">
    <property type="term" value="P:regulation of jasmonic acid mediated signaling pathway"/>
    <property type="evidence" value="ECO:0000318"/>
    <property type="project" value="GO_Central"/>
</dbReference>
<gene>
    <name evidence="5" type="ORF">AMTR_s00131p00047750</name>
</gene>
<dbReference type="PANTHER" id="PTHR33077:SF61">
    <property type="entry name" value="PROTEIN TIFY 3A-RELATED"/>
    <property type="match status" value="1"/>
</dbReference>
<comment type="function">
    <text evidence="2">Repressor of jasmonate responses.</text>
</comment>
<dbReference type="SMART" id="SM00979">
    <property type="entry name" value="TIFY"/>
    <property type="match status" value="1"/>
</dbReference>
<dbReference type="PANTHER" id="PTHR33077">
    <property type="entry name" value="PROTEIN TIFY 4A-RELATED-RELATED"/>
    <property type="match status" value="1"/>
</dbReference>
<proteinExistence type="inferred from homology"/>
<feature type="region of interest" description="Disordered" evidence="3">
    <location>
        <begin position="1"/>
        <end position="40"/>
    </location>
</feature>
<feature type="compositionally biased region" description="Low complexity" evidence="3">
    <location>
        <begin position="178"/>
        <end position="195"/>
    </location>
</feature>
<dbReference type="PROSITE" id="PS51320">
    <property type="entry name" value="TIFY"/>
    <property type="match status" value="1"/>
</dbReference>
<dbReference type="Pfam" id="PF09425">
    <property type="entry name" value="Jas_motif"/>
    <property type="match status" value="1"/>
</dbReference>
<dbReference type="AlphaFoldDB" id="W1NUX6"/>
<name>W1NUX6_AMBTC</name>
<comment type="similarity">
    <text evidence="1 2">Belongs to the TIFY/JAZ family.</text>
</comment>
<evidence type="ECO:0000313" key="6">
    <source>
        <dbReference type="Proteomes" id="UP000017836"/>
    </source>
</evidence>
<keyword evidence="2" id="KW-0539">Nucleus</keyword>
<keyword evidence="2" id="KW-1184">Jasmonic acid signaling pathway</keyword>
<dbReference type="HOGENOM" id="CLU_1153077_0_0_1"/>
<protein>
    <recommendedName>
        <fullName evidence="2">Protein TIFY</fullName>
    </recommendedName>
    <alternativeName>
        <fullName evidence="2">Jasmonate ZIM domain-containing protein</fullName>
    </alternativeName>
</protein>
<feature type="region of interest" description="Disordered" evidence="3">
    <location>
        <begin position="171"/>
        <end position="241"/>
    </location>
</feature>
<dbReference type="Pfam" id="PF06200">
    <property type="entry name" value="tify"/>
    <property type="match status" value="1"/>
</dbReference>
<reference evidence="6" key="1">
    <citation type="journal article" date="2013" name="Science">
        <title>The Amborella genome and the evolution of flowering plants.</title>
        <authorList>
            <consortium name="Amborella Genome Project"/>
        </authorList>
    </citation>
    <scope>NUCLEOTIDE SEQUENCE [LARGE SCALE GENOMIC DNA]</scope>
</reference>